<dbReference type="PANTHER" id="PTHR33110:SF71">
    <property type="entry name" value="F-BOX_KELCH-REPEAT PROTEIN"/>
    <property type="match status" value="1"/>
</dbReference>
<dbReference type="Proteomes" id="UP000479710">
    <property type="component" value="Unassembled WGS sequence"/>
</dbReference>
<protein>
    <recommendedName>
        <fullName evidence="1">KIB1-4 beta-propeller domain-containing protein</fullName>
    </recommendedName>
</protein>
<proteinExistence type="predicted"/>
<evidence type="ECO:0000313" key="3">
    <source>
        <dbReference type="Proteomes" id="UP000479710"/>
    </source>
</evidence>
<dbReference type="AlphaFoldDB" id="A0A6G1E510"/>
<dbReference type="Pfam" id="PF03478">
    <property type="entry name" value="Beta-prop_KIB1-4"/>
    <property type="match status" value="1"/>
</dbReference>
<feature type="domain" description="KIB1-4 beta-propeller" evidence="1">
    <location>
        <begin position="9"/>
        <end position="186"/>
    </location>
</feature>
<sequence length="235" mass="26652">MDDPRVHTFWRMGHQAAVKATAAEVITSDALEDVIHHNEAFHFLTKEENLHVFSVPEFHEDDNGNLEIAPMVVRRFSHGRRKYGRDAVVRYLVESRGNLLMVVRLTGGPLPVPPTTSAFRVFEMVEQSPETAINNYEAPYAWNELDSLGGRMLFVARGCSRSYNVAEYRGVEFNDSVYFLDDGRVYNEGPMFLNPASRYYPCRDSGKWVPAAEAVPRVDKFLPEQGPSNYSAPAY</sequence>
<keyword evidence="3" id="KW-1185">Reference proteome</keyword>
<gene>
    <name evidence="2" type="ORF">E2562_032146</name>
</gene>
<evidence type="ECO:0000313" key="2">
    <source>
        <dbReference type="EMBL" id="KAF0919860.1"/>
    </source>
</evidence>
<evidence type="ECO:0000259" key="1">
    <source>
        <dbReference type="Pfam" id="PF03478"/>
    </source>
</evidence>
<reference evidence="2 3" key="1">
    <citation type="submission" date="2019-11" db="EMBL/GenBank/DDBJ databases">
        <title>Whole genome sequence of Oryza granulata.</title>
        <authorList>
            <person name="Li W."/>
        </authorList>
    </citation>
    <scope>NUCLEOTIDE SEQUENCE [LARGE SCALE GENOMIC DNA]</scope>
    <source>
        <strain evidence="3">cv. Menghai</strain>
        <tissue evidence="2">Leaf</tissue>
    </source>
</reference>
<organism evidence="2 3">
    <name type="scientific">Oryza meyeriana var. granulata</name>
    <dbReference type="NCBI Taxonomy" id="110450"/>
    <lineage>
        <taxon>Eukaryota</taxon>
        <taxon>Viridiplantae</taxon>
        <taxon>Streptophyta</taxon>
        <taxon>Embryophyta</taxon>
        <taxon>Tracheophyta</taxon>
        <taxon>Spermatophyta</taxon>
        <taxon>Magnoliopsida</taxon>
        <taxon>Liliopsida</taxon>
        <taxon>Poales</taxon>
        <taxon>Poaceae</taxon>
        <taxon>BOP clade</taxon>
        <taxon>Oryzoideae</taxon>
        <taxon>Oryzeae</taxon>
        <taxon>Oryzinae</taxon>
        <taxon>Oryza</taxon>
        <taxon>Oryza meyeriana</taxon>
    </lineage>
</organism>
<name>A0A6G1E510_9ORYZ</name>
<comment type="caution">
    <text evidence="2">The sequence shown here is derived from an EMBL/GenBank/DDBJ whole genome shotgun (WGS) entry which is preliminary data.</text>
</comment>
<dbReference type="PANTHER" id="PTHR33110">
    <property type="entry name" value="F-BOX/KELCH-REPEAT PROTEIN-RELATED"/>
    <property type="match status" value="1"/>
</dbReference>
<accession>A0A6G1E510</accession>
<dbReference type="OrthoDB" id="591341at2759"/>
<dbReference type="InterPro" id="IPR005174">
    <property type="entry name" value="KIB1-4_b-propeller"/>
</dbReference>
<dbReference type="EMBL" id="SPHZ02000005">
    <property type="protein sequence ID" value="KAF0919860.1"/>
    <property type="molecule type" value="Genomic_DNA"/>
</dbReference>